<protein>
    <submittedName>
        <fullName evidence="8">RNA polymerase sigma factor</fullName>
    </submittedName>
    <submittedName>
        <fullName evidence="9">RNA polymerase sigma-70 factor (ECF subfamily)</fullName>
    </submittedName>
</protein>
<dbReference type="InterPro" id="IPR007627">
    <property type="entry name" value="RNA_pol_sigma70_r2"/>
</dbReference>
<reference evidence="8 11" key="2">
    <citation type="submission" date="2019-10" db="EMBL/GenBank/DDBJ databases">
        <title>Prolixibacter strains distinguished by the presence of nitrate reductase genes were adept at nitrate-dependent anaerobic corrosion of metallic iron and carbon steel.</title>
        <authorList>
            <person name="Iino T."/>
            <person name="Shono N."/>
            <person name="Ito K."/>
            <person name="Nakamura R."/>
            <person name="Sueoka K."/>
            <person name="Harayama S."/>
            <person name="Ohkuma M."/>
        </authorList>
    </citation>
    <scope>NUCLEOTIDE SEQUENCE [LARGE SCALE GENOMIC DNA]</scope>
    <source>
        <strain evidence="8 11">MIC1-1</strain>
    </source>
</reference>
<keyword evidence="2" id="KW-0805">Transcription regulation</keyword>
<dbReference type="GO" id="GO:0003677">
    <property type="term" value="F:DNA binding"/>
    <property type="evidence" value="ECO:0007669"/>
    <property type="project" value="UniProtKB-KW"/>
</dbReference>
<dbReference type="GO" id="GO:0016987">
    <property type="term" value="F:sigma factor activity"/>
    <property type="evidence" value="ECO:0007669"/>
    <property type="project" value="UniProtKB-KW"/>
</dbReference>
<comment type="similarity">
    <text evidence="1">Belongs to the sigma-70 factor family. ECF subfamily.</text>
</comment>
<dbReference type="Pfam" id="PF04542">
    <property type="entry name" value="Sigma70_r2"/>
    <property type="match status" value="1"/>
</dbReference>
<proteinExistence type="inferred from homology"/>
<gene>
    <name evidence="9" type="ORF">CLV93_106184</name>
    <name evidence="8" type="ORF">JCM18694_30680</name>
</gene>
<evidence type="ECO:0000256" key="4">
    <source>
        <dbReference type="ARBA" id="ARBA00023125"/>
    </source>
</evidence>
<dbReference type="InterPro" id="IPR013325">
    <property type="entry name" value="RNA_pol_sigma_r2"/>
</dbReference>
<dbReference type="InterPro" id="IPR014284">
    <property type="entry name" value="RNA_pol_sigma-70_dom"/>
</dbReference>
<keyword evidence="3" id="KW-0731">Sigma factor</keyword>
<evidence type="ECO:0000256" key="1">
    <source>
        <dbReference type="ARBA" id="ARBA00010641"/>
    </source>
</evidence>
<evidence type="ECO:0000256" key="3">
    <source>
        <dbReference type="ARBA" id="ARBA00023082"/>
    </source>
</evidence>
<comment type="caution">
    <text evidence="9">The sequence shown here is derived from an EMBL/GenBank/DDBJ whole genome shotgun (WGS) entry which is preliminary data.</text>
</comment>
<dbReference type="Gene3D" id="1.10.1740.10">
    <property type="match status" value="1"/>
</dbReference>
<evidence type="ECO:0000313" key="11">
    <source>
        <dbReference type="Proteomes" id="UP000396862"/>
    </source>
</evidence>
<dbReference type="Proteomes" id="UP000240621">
    <property type="component" value="Unassembled WGS sequence"/>
</dbReference>
<dbReference type="RefSeq" id="WP_211297838.1">
    <property type="nucleotide sequence ID" value="NZ_BLAU01000001.1"/>
</dbReference>
<evidence type="ECO:0000256" key="2">
    <source>
        <dbReference type="ARBA" id="ARBA00023015"/>
    </source>
</evidence>
<dbReference type="AlphaFoldDB" id="A0A2P8CBT7"/>
<dbReference type="SUPFAM" id="SSF88946">
    <property type="entry name" value="Sigma2 domain of RNA polymerase sigma factors"/>
    <property type="match status" value="1"/>
</dbReference>
<evidence type="ECO:0000256" key="5">
    <source>
        <dbReference type="ARBA" id="ARBA00023163"/>
    </source>
</evidence>
<feature type="domain" description="RNA polymerase sigma factor 70 region 4 type 2" evidence="7">
    <location>
        <begin position="123"/>
        <end position="174"/>
    </location>
</feature>
<accession>A0A2P8CBT7</accession>
<dbReference type="PANTHER" id="PTHR43133:SF8">
    <property type="entry name" value="RNA POLYMERASE SIGMA FACTOR HI_1459-RELATED"/>
    <property type="match status" value="1"/>
</dbReference>
<evidence type="ECO:0000259" key="7">
    <source>
        <dbReference type="Pfam" id="PF08281"/>
    </source>
</evidence>
<evidence type="ECO:0000259" key="6">
    <source>
        <dbReference type="Pfam" id="PF04542"/>
    </source>
</evidence>
<dbReference type="PANTHER" id="PTHR43133">
    <property type="entry name" value="RNA POLYMERASE ECF-TYPE SIGMA FACTO"/>
    <property type="match status" value="1"/>
</dbReference>
<evidence type="ECO:0000313" key="10">
    <source>
        <dbReference type="Proteomes" id="UP000240621"/>
    </source>
</evidence>
<dbReference type="SUPFAM" id="SSF88659">
    <property type="entry name" value="Sigma3 and sigma4 domains of RNA polymerase sigma factors"/>
    <property type="match status" value="1"/>
</dbReference>
<name>A0A2P8CBT7_9BACT</name>
<dbReference type="EMBL" id="PYGC01000006">
    <property type="protein sequence ID" value="PSK82436.1"/>
    <property type="molecule type" value="Genomic_DNA"/>
</dbReference>
<dbReference type="InterPro" id="IPR036388">
    <property type="entry name" value="WH-like_DNA-bd_sf"/>
</dbReference>
<dbReference type="NCBIfam" id="TIGR02937">
    <property type="entry name" value="sigma70-ECF"/>
    <property type="match status" value="1"/>
</dbReference>
<dbReference type="InterPro" id="IPR039425">
    <property type="entry name" value="RNA_pol_sigma-70-like"/>
</dbReference>
<evidence type="ECO:0000313" key="9">
    <source>
        <dbReference type="EMBL" id="PSK82436.1"/>
    </source>
</evidence>
<dbReference type="InterPro" id="IPR013324">
    <property type="entry name" value="RNA_pol_sigma_r3/r4-like"/>
</dbReference>
<reference evidence="9 10" key="1">
    <citation type="submission" date="2018-03" db="EMBL/GenBank/DDBJ databases">
        <title>Genomic Encyclopedia of Archaeal and Bacterial Type Strains, Phase II (KMG-II): from individual species to whole genera.</title>
        <authorList>
            <person name="Goeker M."/>
        </authorList>
    </citation>
    <scope>NUCLEOTIDE SEQUENCE [LARGE SCALE GENOMIC DNA]</scope>
    <source>
        <strain evidence="9 10">DSM 27267</strain>
    </source>
</reference>
<feature type="domain" description="RNA polymerase sigma-70 region 2" evidence="6">
    <location>
        <begin position="28"/>
        <end position="93"/>
    </location>
</feature>
<sequence>MKRKAINIHQHLIDRCLLNDAKAQFEIYKLYYKAMYNTSLRIVGNVEDAEDVMQEAFLKVFRKINSYEGEVSFGAWLKRIVINHSIDYLKKRKMVFNELSANENRLPDNGSEPEMEENISVDEIKKAMDELSHGYRVVLSLILFEGYDHEEVSEILGIKNATSRSQFLRARNKLKEILINRRSKNNVAII</sequence>
<evidence type="ECO:0000313" key="8">
    <source>
        <dbReference type="EMBL" id="GET22822.1"/>
    </source>
</evidence>
<organism evidence="9 10">
    <name type="scientific">Prolixibacter denitrificans</name>
    <dbReference type="NCBI Taxonomy" id="1541063"/>
    <lineage>
        <taxon>Bacteria</taxon>
        <taxon>Pseudomonadati</taxon>
        <taxon>Bacteroidota</taxon>
        <taxon>Bacteroidia</taxon>
        <taxon>Marinilabiliales</taxon>
        <taxon>Prolixibacteraceae</taxon>
        <taxon>Prolixibacter</taxon>
    </lineage>
</organism>
<dbReference type="InterPro" id="IPR013249">
    <property type="entry name" value="RNA_pol_sigma70_r4_t2"/>
</dbReference>
<dbReference type="Gene3D" id="1.10.10.10">
    <property type="entry name" value="Winged helix-like DNA-binding domain superfamily/Winged helix DNA-binding domain"/>
    <property type="match status" value="1"/>
</dbReference>
<dbReference type="Proteomes" id="UP000396862">
    <property type="component" value="Unassembled WGS sequence"/>
</dbReference>
<keyword evidence="5" id="KW-0804">Transcription</keyword>
<keyword evidence="4" id="KW-0238">DNA-binding</keyword>
<keyword evidence="11" id="KW-1185">Reference proteome</keyword>
<dbReference type="Pfam" id="PF08281">
    <property type="entry name" value="Sigma70_r4_2"/>
    <property type="match status" value="1"/>
</dbReference>
<dbReference type="EMBL" id="BLAU01000001">
    <property type="protein sequence ID" value="GET22822.1"/>
    <property type="molecule type" value="Genomic_DNA"/>
</dbReference>
<dbReference type="GO" id="GO:0006352">
    <property type="term" value="P:DNA-templated transcription initiation"/>
    <property type="evidence" value="ECO:0007669"/>
    <property type="project" value="InterPro"/>
</dbReference>